<gene>
    <name evidence="1" type="ORF">GSBLH_T00006937001</name>
</gene>
<evidence type="ECO:0000313" key="2">
    <source>
        <dbReference type="Proteomes" id="UP000008312"/>
    </source>
</evidence>
<evidence type="ECO:0000313" key="1">
    <source>
        <dbReference type="EMBL" id="CBK19576.2"/>
    </source>
</evidence>
<accession>D8LUT7</accession>
<dbReference type="SUPFAM" id="SSF48371">
    <property type="entry name" value="ARM repeat"/>
    <property type="match status" value="1"/>
</dbReference>
<dbReference type="Proteomes" id="UP000008312">
    <property type="component" value="Unassembled WGS sequence"/>
</dbReference>
<sequence length="443" mass="51508">MDRDEMTQQISPTETVNLIDLLADFAERSRGIVMLIMKSLNYYSLKLISSHAQSQYKKGLLRLWTCLMAYDPQMQEDHLQNLTQFLFSFLRRDAEMHPSDEDILRVEFLLTLACFTKNSARIRLRDSEVHKLITKHLRSPLWKLQCWTCLLLSQLCFECNELKEFLLNDLRKSLVNPAQSSDLLDLLAHPQPEVRAAALLLLESFVGFGSSGYQGTRNSIHVYLNHDELNKLVDTEDQSAKFDQLLLNRISERISMNREGSVLVRRELMRLILKIFCRRCHMAHMICFVDRILKGEMEVARLLNLLDEDKHPTASPPSDFNPFYVKHWILFLYLRDAEPNLTIRNAVSHYVYVICKNVDYLKSSGTLPSTRSIFDLASALKFSQARLHRFAPHTPHPRAHPRTAHRPPAHLHLLPRFQLRLPTRLLPPKLPDRTPAPHLHFPQ</sequence>
<dbReference type="GO" id="GO:0010506">
    <property type="term" value="P:regulation of autophagy"/>
    <property type="evidence" value="ECO:0007669"/>
    <property type="project" value="TreeGrafter"/>
</dbReference>
<dbReference type="GO" id="GO:0071230">
    <property type="term" value="P:cellular response to amino acid stimulus"/>
    <property type="evidence" value="ECO:0007669"/>
    <property type="project" value="TreeGrafter"/>
</dbReference>
<dbReference type="GO" id="GO:0031929">
    <property type="term" value="P:TOR signaling"/>
    <property type="evidence" value="ECO:0007669"/>
    <property type="project" value="InterPro"/>
</dbReference>
<dbReference type="RefSeq" id="XP_012893624.1">
    <property type="nucleotide sequence ID" value="XM_013038170.1"/>
</dbReference>
<dbReference type="AlphaFoldDB" id="D8LUT7"/>
<name>D8LUT7_BLAHO</name>
<dbReference type="PANTHER" id="PTHR12848:SF16">
    <property type="entry name" value="REGULATORY-ASSOCIATED PROTEIN OF MTOR"/>
    <property type="match status" value="1"/>
</dbReference>
<dbReference type="GO" id="GO:0031931">
    <property type="term" value="C:TORC1 complex"/>
    <property type="evidence" value="ECO:0007669"/>
    <property type="project" value="InterPro"/>
</dbReference>
<organism evidence="1">
    <name type="scientific">Blastocystis hominis</name>
    <dbReference type="NCBI Taxonomy" id="12968"/>
    <lineage>
        <taxon>Eukaryota</taxon>
        <taxon>Sar</taxon>
        <taxon>Stramenopiles</taxon>
        <taxon>Bigyra</taxon>
        <taxon>Opalozoa</taxon>
        <taxon>Opalinata</taxon>
        <taxon>Blastocystidae</taxon>
        <taxon>Blastocystis</taxon>
    </lineage>
</organism>
<dbReference type="GO" id="GO:0030307">
    <property type="term" value="P:positive regulation of cell growth"/>
    <property type="evidence" value="ECO:0007669"/>
    <property type="project" value="TreeGrafter"/>
</dbReference>
<dbReference type="OrthoDB" id="10262360at2759"/>
<dbReference type="GO" id="GO:0009267">
    <property type="term" value="P:cellular response to starvation"/>
    <property type="evidence" value="ECO:0007669"/>
    <property type="project" value="TreeGrafter"/>
</dbReference>
<dbReference type="InterPro" id="IPR004083">
    <property type="entry name" value="Raptor"/>
</dbReference>
<dbReference type="PANTHER" id="PTHR12848">
    <property type="entry name" value="REGULATORY-ASSOCIATED PROTEIN OF MTOR"/>
    <property type="match status" value="1"/>
</dbReference>
<dbReference type="InterPro" id="IPR016024">
    <property type="entry name" value="ARM-type_fold"/>
</dbReference>
<dbReference type="InterPro" id="IPR011989">
    <property type="entry name" value="ARM-like"/>
</dbReference>
<dbReference type="Gene3D" id="1.25.10.10">
    <property type="entry name" value="Leucine-rich Repeat Variant"/>
    <property type="match status" value="1"/>
</dbReference>
<proteinExistence type="predicted"/>
<dbReference type="EMBL" id="FN668638">
    <property type="protein sequence ID" value="CBK19576.2"/>
    <property type="molecule type" value="Genomic_DNA"/>
</dbReference>
<dbReference type="GO" id="GO:0030674">
    <property type="term" value="F:protein-macromolecule adaptor activity"/>
    <property type="evidence" value="ECO:0007669"/>
    <property type="project" value="TreeGrafter"/>
</dbReference>
<reference evidence="1" key="1">
    <citation type="submission" date="2010-02" db="EMBL/GenBank/DDBJ databases">
        <title>Sequencing and annotation of the Blastocystis hominis genome.</title>
        <authorList>
            <person name="Wincker P."/>
        </authorList>
    </citation>
    <scope>NUCLEOTIDE SEQUENCE</scope>
    <source>
        <strain evidence="1">Singapore isolate B</strain>
    </source>
</reference>
<keyword evidence="2" id="KW-1185">Reference proteome</keyword>
<dbReference type="GO" id="GO:0005737">
    <property type="term" value="C:cytoplasm"/>
    <property type="evidence" value="ECO:0007669"/>
    <property type="project" value="TreeGrafter"/>
</dbReference>
<dbReference type="GeneID" id="24923061"/>
<dbReference type="InParanoid" id="D8LUT7"/>
<protein>
    <submittedName>
        <fullName evidence="1">Uncharacterized protein</fullName>
    </submittedName>
</protein>